<keyword evidence="5 7" id="KW-1133">Transmembrane helix</keyword>
<dbReference type="Gene3D" id="1.10.3720.10">
    <property type="entry name" value="MetI-like"/>
    <property type="match status" value="1"/>
</dbReference>
<comment type="similarity">
    <text evidence="7">Belongs to the binding-protein-dependent transport system permease family.</text>
</comment>
<dbReference type="Proteomes" id="UP000194151">
    <property type="component" value="Chromosome"/>
</dbReference>
<dbReference type="OrthoDB" id="9803623at2"/>
<keyword evidence="2 7" id="KW-0813">Transport</keyword>
<feature type="transmembrane region" description="Helical" evidence="7">
    <location>
        <begin position="9"/>
        <end position="30"/>
    </location>
</feature>
<dbReference type="Pfam" id="PF00528">
    <property type="entry name" value="BPD_transp_1"/>
    <property type="match status" value="1"/>
</dbReference>
<keyword evidence="10" id="KW-1185">Reference proteome</keyword>
<organism evidence="9 10">
    <name type="scientific">Bordetella genomosp. 8</name>
    <dbReference type="NCBI Taxonomy" id="1416806"/>
    <lineage>
        <taxon>Bacteria</taxon>
        <taxon>Pseudomonadati</taxon>
        <taxon>Pseudomonadota</taxon>
        <taxon>Betaproteobacteria</taxon>
        <taxon>Burkholderiales</taxon>
        <taxon>Alcaligenaceae</taxon>
        <taxon>Bordetella</taxon>
    </lineage>
</organism>
<evidence type="ECO:0000313" key="10">
    <source>
        <dbReference type="Proteomes" id="UP000194151"/>
    </source>
</evidence>
<feature type="transmembrane region" description="Helical" evidence="7">
    <location>
        <begin position="234"/>
        <end position="255"/>
    </location>
</feature>
<proteinExistence type="inferred from homology"/>
<feature type="domain" description="ABC transmembrane type-1" evidence="8">
    <location>
        <begin position="95"/>
        <end position="299"/>
    </location>
</feature>
<dbReference type="InterPro" id="IPR000515">
    <property type="entry name" value="MetI-like"/>
</dbReference>
<dbReference type="CDD" id="cd06261">
    <property type="entry name" value="TM_PBP2"/>
    <property type="match status" value="1"/>
</dbReference>
<sequence>MLLYVLKRLLMAVPTLLGVLTIVFVIVRIAPGDPAIVILGENATREAIEQLHRQLGLDLPLWRQYLDFMGSVLTGDLGRSMITNRPVLSEVARVLPYTIELTLAAIVIGIVVGLPLGVIAARYRNRALDFVIRCVSLLGLSFPAFISAILLLLLFSIQLKWLPVIGEASYADPGKRAAALVLPALNLGLIMVAYITRVTRSSMLNVIGEDYIRTARAKGVPARFVVWRHTLRNALIPIVTVIGLYLGVLIGNSVLTEIVFNRPGLGKLIVIALNSRDYPTLQAMLVIYAFVIVLANLLTDLMYGVIDPKVRNQ</sequence>
<dbReference type="AlphaFoldDB" id="A0A1W6YKW5"/>
<evidence type="ECO:0000259" key="8">
    <source>
        <dbReference type="PROSITE" id="PS50928"/>
    </source>
</evidence>
<keyword evidence="6 7" id="KW-0472">Membrane</keyword>
<reference evidence="9 10" key="1">
    <citation type="submission" date="2017-05" db="EMBL/GenBank/DDBJ databases">
        <title>Complete and WGS of Bordetella genogroups.</title>
        <authorList>
            <person name="Spilker T."/>
            <person name="LiPuma J."/>
        </authorList>
    </citation>
    <scope>NUCLEOTIDE SEQUENCE [LARGE SCALE GENOMIC DNA]</scope>
    <source>
        <strain evidence="9 10">AU19157</strain>
    </source>
</reference>
<keyword evidence="3" id="KW-1003">Cell membrane</keyword>
<dbReference type="EMBL" id="CP021108">
    <property type="protein sequence ID" value="ARP81717.1"/>
    <property type="molecule type" value="Genomic_DNA"/>
</dbReference>
<evidence type="ECO:0000256" key="2">
    <source>
        <dbReference type="ARBA" id="ARBA00022448"/>
    </source>
</evidence>
<evidence type="ECO:0000256" key="7">
    <source>
        <dbReference type="RuleBase" id="RU363032"/>
    </source>
</evidence>
<dbReference type="GO" id="GO:0055085">
    <property type="term" value="P:transmembrane transport"/>
    <property type="evidence" value="ECO:0007669"/>
    <property type="project" value="InterPro"/>
</dbReference>
<feature type="transmembrane region" description="Helical" evidence="7">
    <location>
        <begin position="285"/>
        <end position="306"/>
    </location>
</feature>
<dbReference type="InterPro" id="IPR035906">
    <property type="entry name" value="MetI-like_sf"/>
</dbReference>
<dbReference type="GO" id="GO:0005886">
    <property type="term" value="C:plasma membrane"/>
    <property type="evidence" value="ECO:0007669"/>
    <property type="project" value="UniProtKB-SubCell"/>
</dbReference>
<feature type="transmembrane region" description="Helical" evidence="7">
    <location>
        <begin position="177"/>
        <end position="195"/>
    </location>
</feature>
<comment type="subcellular location">
    <subcellularLocation>
        <location evidence="1 7">Cell membrane</location>
        <topology evidence="1 7">Multi-pass membrane protein</topology>
    </subcellularLocation>
</comment>
<dbReference type="Pfam" id="PF19300">
    <property type="entry name" value="BPD_transp_1_N"/>
    <property type="match status" value="1"/>
</dbReference>
<gene>
    <name evidence="9" type="ORF">CAL12_13445</name>
</gene>
<protein>
    <submittedName>
        <fullName evidence="9">Glutathione ABC transporter permease</fullName>
    </submittedName>
</protein>
<evidence type="ECO:0000256" key="5">
    <source>
        <dbReference type="ARBA" id="ARBA00022989"/>
    </source>
</evidence>
<evidence type="ECO:0000256" key="4">
    <source>
        <dbReference type="ARBA" id="ARBA00022692"/>
    </source>
</evidence>
<dbReference type="PROSITE" id="PS50928">
    <property type="entry name" value="ABC_TM1"/>
    <property type="match status" value="1"/>
</dbReference>
<dbReference type="RefSeq" id="WP_086064904.1">
    <property type="nucleotide sequence ID" value="NZ_CP021108.1"/>
</dbReference>
<feature type="transmembrane region" description="Helical" evidence="7">
    <location>
        <begin position="130"/>
        <end position="157"/>
    </location>
</feature>
<evidence type="ECO:0000313" key="9">
    <source>
        <dbReference type="EMBL" id="ARP81717.1"/>
    </source>
</evidence>
<evidence type="ECO:0000256" key="1">
    <source>
        <dbReference type="ARBA" id="ARBA00004651"/>
    </source>
</evidence>
<dbReference type="PANTHER" id="PTHR43163:SF6">
    <property type="entry name" value="DIPEPTIDE TRANSPORT SYSTEM PERMEASE PROTEIN DPPB-RELATED"/>
    <property type="match status" value="1"/>
</dbReference>
<name>A0A1W6YKW5_9BORD</name>
<dbReference type="SUPFAM" id="SSF161098">
    <property type="entry name" value="MetI-like"/>
    <property type="match status" value="1"/>
</dbReference>
<feature type="transmembrane region" description="Helical" evidence="7">
    <location>
        <begin position="94"/>
        <end position="118"/>
    </location>
</feature>
<dbReference type="InterPro" id="IPR045621">
    <property type="entry name" value="BPD_transp_1_N"/>
</dbReference>
<dbReference type="PANTHER" id="PTHR43163">
    <property type="entry name" value="DIPEPTIDE TRANSPORT SYSTEM PERMEASE PROTEIN DPPB-RELATED"/>
    <property type="match status" value="1"/>
</dbReference>
<dbReference type="STRING" id="1416806.CAL12_13445"/>
<evidence type="ECO:0000256" key="3">
    <source>
        <dbReference type="ARBA" id="ARBA00022475"/>
    </source>
</evidence>
<keyword evidence="4 7" id="KW-0812">Transmembrane</keyword>
<evidence type="ECO:0000256" key="6">
    <source>
        <dbReference type="ARBA" id="ARBA00023136"/>
    </source>
</evidence>
<dbReference type="KEGG" id="bgv:CAL12_13445"/>
<accession>A0A1W6YKW5</accession>